<protein>
    <submittedName>
        <fullName evidence="1">Beta family protein</fullName>
    </submittedName>
</protein>
<dbReference type="Proteomes" id="UP001300348">
    <property type="component" value="Chromosome"/>
</dbReference>
<dbReference type="Pfam" id="PF14350">
    <property type="entry name" value="Beta_protein"/>
    <property type="match status" value="1"/>
</dbReference>
<dbReference type="InterPro" id="IPR025683">
    <property type="entry name" value="Protein_beta"/>
</dbReference>
<sequence length="353" mass="40643">MNIHHYYPQIRWKAAEYEALKELSLDVISGLTPIISVLDIPWDFINECYQKNLIDHLSSFGEILADSWKSERPAFVDVGYLDEHGDMQNHPLDICISHAKNHGKELIPVISPDYSTEYIYSVLRNNSNGAAIKVTPKNAGLILYLLTQIKLDAKDVDLIIDFTDIPDLTTKLIEDAIYHYVTVCNLKNWRRIIFSSCHYPQFQTGIQQHTIHTIPREEWSLWQKIVETSGMTRTPGFSDYPTASSEISNIDPRLMSPHVSVRYSDWSNWIIVKGLAARKNGWGQTQNLSQILVNSPYYFDPNYSWGDRYIHDRANNTVKAGSSKIWRKVAHTHHFTMVVEQLSQYSTKYPAIP</sequence>
<proteinExistence type="predicted"/>
<accession>A0ABY9XEA7</accession>
<evidence type="ECO:0000313" key="1">
    <source>
        <dbReference type="EMBL" id="WNH00923.1"/>
    </source>
</evidence>
<dbReference type="EMBL" id="CP133647">
    <property type="protein sequence ID" value="WNH03711.1"/>
    <property type="molecule type" value="Genomic_DNA"/>
</dbReference>
<evidence type="ECO:0000313" key="2">
    <source>
        <dbReference type="EMBL" id="WNH03206.1"/>
    </source>
</evidence>
<organism evidence="1 4">
    <name type="scientific">Xenorhabdus griffiniae</name>
    <dbReference type="NCBI Taxonomy" id="351672"/>
    <lineage>
        <taxon>Bacteria</taxon>
        <taxon>Pseudomonadati</taxon>
        <taxon>Pseudomonadota</taxon>
        <taxon>Gammaproteobacteria</taxon>
        <taxon>Enterobacterales</taxon>
        <taxon>Morganellaceae</taxon>
        <taxon>Xenorhabdus</taxon>
    </lineage>
</organism>
<evidence type="ECO:0000313" key="3">
    <source>
        <dbReference type="EMBL" id="WNH03711.1"/>
    </source>
</evidence>
<dbReference type="GeneID" id="88856647"/>
<dbReference type="EMBL" id="CP133647">
    <property type="protein sequence ID" value="WNH03206.1"/>
    <property type="molecule type" value="Genomic_DNA"/>
</dbReference>
<keyword evidence="4" id="KW-1185">Reference proteome</keyword>
<reference evidence="1 4" key="1">
    <citation type="journal article" date="2023" name="Access Microbiol">
        <title>The genome of a steinernematid-associated Pseudomonas piscis bacterium encodes the biosynthesis of insect toxins.</title>
        <authorList>
            <person name="Awori R.M."/>
            <person name="Hendre P."/>
            <person name="Amugune N.O."/>
        </authorList>
    </citation>
    <scope>NUCLEOTIDE SEQUENCE [LARGE SCALE GENOMIC DNA]</scope>
    <source>
        <strain evidence="1 4">97</strain>
    </source>
</reference>
<dbReference type="RefSeq" id="WP_189761271.1">
    <property type="nucleotide sequence ID" value="NZ_CAWPOC010000107.1"/>
</dbReference>
<evidence type="ECO:0000313" key="4">
    <source>
        <dbReference type="Proteomes" id="UP001300348"/>
    </source>
</evidence>
<name>A0ABY9XEA7_9GAMM</name>
<dbReference type="EMBL" id="CP133647">
    <property type="protein sequence ID" value="WNH00923.1"/>
    <property type="molecule type" value="Genomic_DNA"/>
</dbReference>
<gene>
    <name evidence="2" type="ORF">QL112_005760</name>
    <name evidence="3" type="ORF">QL112_008570</name>
    <name evidence="1" type="ORF">QL112_013780</name>
</gene>